<proteinExistence type="predicted"/>
<gene>
    <name evidence="1" type="ORF">TPSB3V08_LOCUS15507</name>
</gene>
<organism evidence="1">
    <name type="scientific">Timema poppense</name>
    <name type="common">Walking stick</name>
    <dbReference type="NCBI Taxonomy" id="170557"/>
    <lineage>
        <taxon>Eukaryota</taxon>
        <taxon>Metazoa</taxon>
        <taxon>Ecdysozoa</taxon>
        <taxon>Arthropoda</taxon>
        <taxon>Hexapoda</taxon>
        <taxon>Insecta</taxon>
        <taxon>Pterygota</taxon>
        <taxon>Neoptera</taxon>
        <taxon>Polyneoptera</taxon>
        <taxon>Phasmatodea</taxon>
        <taxon>Timematodea</taxon>
        <taxon>Timematoidea</taxon>
        <taxon>Timematidae</taxon>
        <taxon>Timema</taxon>
    </lineage>
</organism>
<accession>A0A7R9DW97</accession>
<reference evidence="1" key="1">
    <citation type="submission" date="2020-11" db="EMBL/GenBank/DDBJ databases">
        <authorList>
            <person name="Tran Van P."/>
        </authorList>
    </citation>
    <scope>NUCLEOTIDE SEQUENCE</scope>
</reference>
<dbReference type="AlphaFoldDB" id="A0A7R9DW97"/>
<protein>
    <submittedName>
        <fullName evidence="1">Uncharacterized protein</fullName>
    </submittedName>
</protein>
<name>A0A7R9DW97_TIMPO</name>
<sequence length="22" mass="2393">MPGVAHCTVKYARYSSLDSVAH</sequence>
<evidence type="ECO:0000313" key="1">
    <source>
        <dbReference type="EMBL" id="CAD7422092.1"/>
    </source>
</evidence>
<dbReference type="EMBL" id="OD081131">
    <property type="protein sequence ID" value="CAD7422092.1"/>
    <property type="molecule type" value="Genomic_DNA"/>
</dbReference>